<dbReference type="SMART" id="SM00516">
    <property type="entry name" value="SEC14"/>
    <property type="match status" value="1"/>
</dbReference>
<dbReference type="SMART" id="SM01100">
    <property type="entry name" value="CRAL_TRIO_N"/>
    <property type="match status" value="1"/>
</dbReference>
<dbReference type="InterPro" id="IPR036865">
    <property type="entry name" value="CRAL-TRIO_dom_sf"/>
</dbReference>
<evidence type="ECO:0000256" key="1">
    <source>
        <dbReference type="SAM" id="MobiDB-lite"/>
    </source>
</evidence>
<protein>
    <submittedName>
        <fullName evidence="3">Phosphatidylinositol transfer protein csr1</fullName>
    </submittedName>
</protein>
<keyword evidence="4" id="KW-1185">Reference proteome</keyword>
<evidence type="ECO:0000313" key="4">
    <source>
        <dbReference type="Proteomes" id="UP001583193"/>
    </source>
</evidence>
<dbReference type="InterPro" id="IPR036273">
    <property type="entry name" value="CRAL/TRIO_N_dom_sf"/>
</dbReference>
<accession>A0ABR3WPB2</accession>
<dbReference type="EMBL" id="JAVDPF010000063">
    <property type="protein sequence ID" value="KAL1865229.1"/>
    <property type="molecule type" value="Genomic_DNA"/>
</dbReference>
<dbReference type="InterPro" id="IPR001251">
    <property type="entry name" value="CRAL-TRIO_dom"/>
</dbReference>
<name>A0ABR3WPB2_9EURO</name>
<dbReference type="PANTHER" id="PTHR46590:SF1">
    <property type="entry name" value="PHOSPHATIDYLINOSITOL TRANSFER PROTEIN CSR1"/>
    <property type="match status" value="1"/>
</dbReference>
<dbReference type="PANTHER" id="PTHR46590">
    <property type="entry name" value="PHOSPHATIDYLINOSITOL TRANSFER PROTEIN CSR1-RELATED"/>
    <property type="match status" value="1"/>
</dbReference>
<dbReference type="PROSITE" id="PS50191">
    <property type="entry name" value="CRAL_TRIO"/>
    <property type="match status" value="1"/>
</dbReference>
<gene>
    <name evidence="3" type="primary">CSR1_6</name>
    <name evidence="3" type="ORF">Plec18167_009497</name>
</gene>
<proteinExistence type="predicted"/>
<dbReference type="InterPro" id="IPR052432">
    <property type="entry name" value="PITP/CRAL-TRIO"/>
</dbReference>
<evidence type="ECO:0000259" key="2">
    <source>
        <dbReference type="PROSITE" id="PS50191"/>
    </source>
</evidence>
<dbReference type="CDD" id="cd00170">
    <property type="entry name" value="SEC14"/>
    <property type="match status" value="1"/>
</dbReference>
<dbReference type="SUPFAM" id="SSF46938">
    <property type="entry name" value="CRAL/TRIO N-terminal domain"/>
    <property type="match status" value="1"/>
</dbReference>
<dbReference type="SUPFAM" id="SSF52087">
    <property type="entry name" value="CRAL/TRIO domain"/>
    <property type="match status" value="1"/>
</dbReference>
<reference evidence="3 4" key="1">
    <citation type="journal article" date="2024" name="IMA Fungus">
        <title>IMA Genome - F19 : A genome assembly and annotation guide to empower mycologists, including annotated draft genome sequences of Ceratocystis pirilliformis, Diaporthe australafricana, Fusarium ophioides, Paecilomyces lecythidis, and Sporothrix stenoceras.</title>
        <authorList>
            <person name="Aylward J."/>
            <person name="Wilson A.M."/>
            <person name="Visagie C.M."/>
            <person name="Spraker J."/>
            <person name="Barnes I."/>
            <person name="Buitendag C."/>
            <person name="Ceriani C."/>
            <person name="Del Mar Angel L."/>
            <person name="du Plessis D."/>
            <person name="Fuchs T."/>
            <person name="Gasser K."/>
            <person name="Kramer D."/>
            <person name="Li W."/>
            <person name="Munsamy K."/>
            <person name="Piso A."/>
            <person name="Price J.L."/>
            <person name="Sonnekus B."/>
            <person name="Thomas C."/>
            <person name="van der Nest A."/>
            <person name="van Dijk A."/>
            <person name="van Heerden A."/>
            <person name="van Vuuren N."/>
            <person name="Yilmaz N."/>
            <person name="Duong T.A."/>
            <person name="van der Merwe N.A."/>
            <person name="Wingfield M.J."/>
            <person name="Wingfield B.D."/>
        </authorList>
    </citation>
    <scope>NUCLEOTIDE SEQUENCE [LARGE SCALE GENOMIC DNA]</scope>
    <source>
        <strain evidence="3 4">CMW 18167</strain>
    </source>
</reference>
<organism evidence="3 4">
    <name type="scientific">Paecilomyces lecythidis</name>
    <dbReference type="NCBI Taxonomy" id="3004212"/>
    <lineage>
        <taxon>Eukaryota</taxon>
        <taxon>Fungi</taxon>
        <taxon>Dikarya</taxon>
        <taxon>Ascomycota</taxon>
        <taxon>Pezizomycotina</taxon>
        <taxon>Eurotiomycetes</taxon>
        <taxon>Eurotiomycetidae</taxon>
        <taxon>Eurotiales</taxon>
        <taxon>Thermoascaceae</taxon>
        <taxon>Paecilomyces</taxon>
    </lineage>
</organism>
<dbReference type="InterPro" id="IPR011074">
    <property type="entry name" value="CRAL/TRIO_N_dom"/>
</dbReference>
<feature type="domain" description="CRAL-TRIO" evidence="2">
    <location>
        <begin position="220"/>
        <end position="379"/>
    </location>
</feature>
<dbReference type="Gene3D" id="3.40.525.10">
    <property type="entry name" value="CRAL-TRIO lipid binding domain"/>
    <property type="match status" value="1"/>
</dbReference>
<dbReference type="Proteomes" id="UP001583193">
    <property type="component" value="Unassembled WGS sequence"/>
</dbReference>
<dbReference type="Pfam" id="PF00650">
    <property type="entry name" value="CRAL_TRIO"/>
    <property type="match status" value="1"/>
</dbReference>
<feature type="region of interest" description="Disordered" evidence="1">
    <location>
        <begin position="74"/>
        <end position="95"/>
    </location>
</feature>
<sequence length="522" mass="58425">MASQSTQKTDQTVPPQRQDFLGVIDTLKMATDEIPPGCVGNLTPEQEKKLQEFWVMVLKVCGVKVPEDVDRRASIASAAPPSPTQEKKKTKRRSFFWGKSTEEDTADDTASVASGVSGIKLDGDDKYGQNKEFQQALAEITPEELRLALWSMTKQDNPDSLLLRFLRARKWDLQKALVMLISTLRWRLKEMHVDDDIVKKGEANALQQSKSSDPTEKKAGEDFMRQLRIGKSFAHGIDRSGRPMCYVRVRLHRGSEQSAETMERFTVLLIETTRMMLTPPVETAAIVFDMTDFTLANMDYHPVKFIIKCFEANYPECLGAILIHKAPWIFSGIWKIIRGWLDPVVAAKVNFTNSVEDLEQFIPRDRIIKELGGDEDWEYKYIEPTADENDRMKDTATRDKLIAKRQELADEVQSATLSWVAAGKAGNKDLENAEKAKRDSLIQRLREEYWELDPYVRARTLMDRAGNLIEGGKVQFYPERNASSGTSINGASTSGGSTIADEKVAAISAGGVAPPNGTAIAA</sequence>
<evidence type="ECO:0000313" key="3">
    <source>
        <dbReference type="EMBL" id="KAL1865229.1"/>
    </source>
</evidence>
<comment type="caution">
    <text evidence="3">The sequence shown here is derived from an EMBL/GenBank/DDBJ whole genome shotgun (WGS) entry which is preliminary data.</text>
</comment>
<dbReference type="Pfam" id="PF03765">
    <property type="entry name" value="CRAL_TRIO_N"/>
    <property type="match status" value="1"/>
</dbReference>